<dbReference type="SUPFAM" id="SSF50998">
    <property type="entry name" value="Quinoprotein alcohol dehydrogenase-like"/>
    <property type="match status" value="1"/>
</dbReference>
<keyword evidence="4" id="KW-0472">Membrane</keyword>
<keyword evidence="4" id="KW-0812">Transmembrane</keyword>
<feature type="transmembrane region" description="Helical" evidence="4">
    <location>
        <begin position="107"/>
        <end position="124"/>
    </location>
</feature>
<proteinExistence type="inferred from homology"/>
<dbReference type="InterPro" id="IPR002372">
    <property type="entry name" value="PQQ_rpt_dom"/>
</dbReference>
<comment type="cofactor">
    <cofactor evidence="1">
        <name>pyrroloquinoline quinone</name>
        <dbReference type="ChEBI" id="CHEBI:58442"/>
    </cofactor>
</comment>
<dbReference type="EMBL" id="JBHMEP010000002">
    <property type="protein sequence ID" value="MFB9135611.1"/>
    <property type="molecule type" value="Genomic_DNA"/>
</dbReference>
<dbReference type="PANTHER" id="PTHR32303">
    <property type="entry name" value="QUINOPROTEIN ALCOHOL DEHYDROGENASE (CYTOCHROME C)"/>
    <property type="match status" value="1"/>
</dbReference>
<accession>A0ABV5HMX5</accession>
<evidence type="ECO:0000256" key="4">
    <source>
        <dbReference type="SAM" id="Phobius"/>
    </source>
</evidence>
<dbReference type="InterPro" id="IPR017511">
    <property type="entry name" value="PQQ_mDH"/>
</dbReference>
<evidence type="ECO:0000256" key="2">
    <source>
        <dbReference type="ARBA" id="ARBA00008156"/>
    </source>
</evidence>
<comment type="caution">
    <text evidence="6">The sequence shown here is derived from an EMBL/GenBank/DDBJ whole genome shotgun (WGS) entry which is preliminary data.</text>
</comment>
<feature type="domain" description="Pyrrolo-quinoline quinone repeat" evidence="5">
    <location>
        <begin position="153"/>
        <end position="759"/>
    </location>
</feature>
<sequence length="784" mass="85307">MRLFAVILALLGIILTAGGIWLVSLSGSGYFALAGLALLITSYFLFTSKRIFANYLYALFLLGTSLWALSESGFDWWPLSSRMGIPLLFAIPLLLGYRKANPYSTGFLFVVWALSAVVTLGSLFNTTHTIEGTLPTEQVNASPNMGGIGDDEWTSYGRSNYGQRYSPLNQINTQNISQLTEAWRMETGDQKGPQDVTETTYQATPIKLGNTLYLCTPHNWLVALDADTGKKRWVYDAKVPEESQRQHQTCRGVSYLPAQNGDLQLSEASTQNANLHTENLAPVTCDARLFMPTSDARLLAIDPSTGALCRNFAKDGVLDLMQHMPFKQSGYYYSTSPPVVTNGVVVVAGAVNDNYDINSPSGVIRAFNAQTGELVWNWDSANPEDTSPLKEGETYTVSSPNSWSVASADEELGLIYFPMGNRTPDQLGMYRNEAEEKYSSSVVALDAKTGQAKWVQQFVHHDLWDMDTPAQPVLLDLTIDGETVPALVAPTKQGDVYVLNRATGEPILPITEQPAPQGTIEGDFAAETQPSSALSFNPPELEESDMWGASLVDQLICRIQFKQLRYEGRYTPPSKQGSIVYPGNFGVFNWGSVAVDPKRQVMFGMPLRFAFVSTIVPKDDEGYSLAEVNTGEHGVNANEGAPYAVELKPFMSPLGVPCQQPPWGFVAGAELTTGHIAWQHKNGTIEDMTPLPLPIEMGVPGIGGPIITDGGLAFMGAAMDNYIRAYDLTSGKELWKSRLPAGGQATPMTYLNSQGEQMVVIVAGGHGSIGTKTGDSVLAYKLSQ</sequence>
<dbReference type="PANTHER" id="PTHR32303:SF4">
    <property type="entry name" value="QUINOPROTEIN GLUCOSE DEHYDROGENASE"/>
    <property type="match status" value="1"/>
</dbReference>
<dbReference type="InterPro" id="IPR018391">
    <property type="entry name" value="PQQ_b-propeller_rpt"/>
</dbReference>
<comment type="similarity">
    <text evidence="2">Belongs to the bacterial PQQ dehydrogenase family.</text>
</comment>
<evidence type="ECO:0000313" key="6">
    <source>
        <dbReference type="EMBL" id="MFB9135611.1"/>
    </source>
</evidence>
<feature type="transmembrane region" description="Helical" evidence="4">
    <location>
        <begin position="29"/>
        <end position="46"/>
    </location>
</feature>
<evidence type="ECO:0000256" key="1">
    <source>
        <dbReference type="ARBA" id="ARBA00001931"/>
    </source>
</evidence>
<dbReference type="InterPro" id="IPR011047">
    <property type="entry name" value="Quinoprotein_ADH-like_sf"/>
</dbReference>
<dbReference type="Gene3D" id="2.140.10.10">
    <property type="entry name" value="Quinoprotein alcohol dehydrogenase-like superfamily"/>
    <property type="match status" value="2"/>
</dbReference>
<name>A0ABV5HMX5_9VIBR</name>
<dbReference type="RefSeq" id="WP_390192757.1">
    <property type="nucleotide sequence ID" value="NZ_JBHMEP010000002.1"/>
</dbReference>
<evidence type="ECO:0000256" key="3">
    <source>
        <dbReference type="ARBA" id="ARBA00023002"/>
    </source>
</evidence>
<dbReference type="Proteomes" id="UP001589645">
    <property type="component" value="Unassembled WGS sequence"/>
</dbReference>
<feature type="transmembrane region" description="Helical" evidence="4">
    <location>
        <begin position="53"/>
        <end position="70"/>
    </location>
</feature>
<keyword evidence="7" id="KW-1185">Reference proteome</keyword>
<feature type="transmembrane region" description="Helical" evidence="4">
    <location>
        <begin position="76"/>
        <end position="95"/>
    </location>
</feature>
<evidence type="ECO:0000259" key="5">
    <source>
        <dbReference type="Pfam" id="PF01011"/>
    </source>
</evidence>
<dbReference type="SMART" id="SM00564">
    <property type="entry name" value="PQQ"/>
    <property type="match status" value="5"/>
</dbReference>
<keyword evidence="3" id="KW-0560">Oxidoreductase</keyword>
<organism evidence="6 7">
    <name type="scientific">Vibrio olivae</name>
    <dbReference type="NCBI Taxonomy" id="1243002"/>
    <lineage>
        <taxon>Bacteria</taxon>
        <taxon>Pseudomonadati</taxon>
        <taxon>Pseudomonadota</taxon>
        <taxon>Gammaproteobacteria</taxon>
        <taxon>Vibrionales</taxon>
        <taxon>Vibrionaceae</taxon>
        <taxon>Vibrio</taxon>
    </lineage>
</organism>
<gene>
    <name evidence="6" type="ORF">ACFFUV_11625</name>
</gene>
<dbReference type="Pfam" id="PF01011">
    <property type="entry name" value="PQQ"/>
    <property type="match status" value="1"/>
</dbReference>
<dbReference type="NCBIfam" id="TIGR03074">
    <property type="entry name" value="PQQ_membr_DH"/>
    <property type="match status" value="1"/>
</dbReference>
<keyword evidence="4" id="KW-1133">Transmembrane helix</keyword>
<reference evidence="6 7" key="1">
    <citation type="submission" date="2024-09" db="EMBL/GenBank/DDBJ databases">
        <authorList>
            <person name="Sun Q."/>
            <person name="Mori K."/>
        </authorList>
    </citation>
    <scope>NUCLEOTIDE SEQUENCE [LARGE SCALE GENOMIC DNA]</scope>
    <source>
        <strain evidence="6 7">CECT 8064</strain>
    </source>
</reference>
<dbReference type="CDD" id="cd10280">
    <property type="entry name" value="PQQ_mGDH"/>
    <property type="match status" value="1"/>
</dbReference>
<protein>
    <submittedName>
        <fullName evidence="6">Glucose/quinate/shikimate family membrane-bound PQQ-dependent dehydrogenase</fullName>
    </submittedName>
</protein>
<evidence type="ECO:0000313" key="7">
    <source>
        <dbReference type="Proteomes" id="UP001589645"/>
    </source>
</evidence>